<dbReference type="RefSeq" id="WP_077685373.1">
    <property type="nucleotide sequence ID" value="NZ_CP019606.1"/>
</dbReference>
<organism evidence="2 3">
    <name type="scientific">Tessaracoccus aquimaris</name>
    <dbReference type="NCBI Taxonomy" id="1332264"/>
    <lineage>
        <taxon>Bacteria</taxon>
        <taxon>Bacillati</taxon>
        <taxon>Actinomycetota</taxon>
        <taxon>Actinomycetes</taxon>
        <taxon>Propionibacteriales</taxon>
        <taxon>Propionibacteriaceae</taxon>
        <taxon>Tessaracoccus</taxon>
    </lineage>
</organism>
<proteinExistence type="predicted"/>
<feature type="compositionally biased region" description="Basic and acidic residues" evidence="1">
    <location>
        <begin position="44"/>
        <end position="59"/>
    </location>
</feature>
<name>A0A1Q2CLR8_9ACTN</name>
<feature type="compositionally biased region" description="Polar residues" evidence="1">
    <location>
        <begin position="16"/>
        <end position="25"/>
    </location>
</feature>
<gene>
    <name evidence="2" type="ORF">BW730_05490</name>
</gene>
<feature type="region of interest" description="Disordered" evidence="1">
    <location>
        <begin position="1"/>
        <end position="59"/>
    </location>
</feature>
<sequence>MSHAHVPGPPDEAPTEHQQAGQPQATDEEMAHASDGAVPEDQVEADRAHQERQARPDEG</sequence>
<dbReference type="KEGG" id="tes:BW730_05490"/>
<evidence type="ECO:0000313" key="2">
    <source>
        <dbReference type="EMBL" id="AQP47052.1"/>
    </source>
</evidence>
<dbReference type="Proteomes" id="UP000188145">
    <property type="component" value="Chromosome"/>
</dbReference>
<protein>
    <submittedName>
        <fullName evidence="2">Uncharacterized protein</fullName>
    </submittedName>
</protein>
<accession>A0A1Q2CLR8</accession>
<evidence type="ECO:0000256" key="1">
    <source>
        <dbReference type="SAM" id="MobiDB-lite"/>
    </source>
</evidence>
<evidence type="ECO:0000313" key="3">
    <source>
        <dbReference type="Proteomes" id="UP000188145"/>
    </source>
</evidence>
<dbReference type="EMBL" id="CP019606">
    <property type="protein sequence ID" value="AQP47052.1"/>
    <property type="molecule type" value="Genomic_DNA"/>
</dbReference>
<keyword evidence="3" id="KW-1185">Reference proteome</keyword>
<reference evidence="3" key="1">
    <citation type="submission" date="2017-02" db="EMBL/GenBank/DDBJ databases">
        <title>Tessaracoccus aquaemaris sp. nov., isolated from the intestine of a Korean rockfish, Sebastes schlegelii, in a marine aquaculture pond.</title>
        <authorList>
            <person name="Tak E.J."/>
            <person name="Bae J.-W."/>
        </authorList>
    </citation>
    <scope>NUCLEOTIDE SEQUENCE [LARGE SCALE GENOMIC DNA]</scope>
    <source>
        <strain evidence="3">NSG39</strain>
    </source>
</reference>
<dbReference type="AlphaFoldDB" id="A0A1Q2CLR8"/>